<evidence type="ECO:0000313" key="2">
    <source>
        <dbReference type="Proteomes" id="UP000721844"/>
    </source>
</evidence>
<protein>
    <recommendedName>
        <fullName evidence="3">DUF5343 domain-containing protein</fullName>
    </recommendedName>
</protein>
<reference evidence="1 2" key="1">
    <citation type="journal article" date="2021" name="Microorganisms">
        <title>Acidisoma silvae sp. nov. and Acidisomacellulosilytica sp. nov., Two Acidophilic Bacteria Isolated from Decaying Wood, Hydrolyzing Cellulose and Producing Poly-3-hydroxybutyrate.</title>
        <authorList>
            <person name="Mieszkin S."/>
            <person name="Pouder E."/>
            <person name="Uroz S."/>
            <person name="Simon-Colin C."/>
            <person name="Alain K."/>
        </authorList>
    </citation>
    <scope>NUCLEOTIDE SEQUENCE [LARGE SCALE GENOMIC DNA]</scope>
    <source>
        <strain evidence="1 2">HW T5.17</strain>
    </source>
</reference>
<dbReference type="AlphaFoldDB" id="A0A963YYX5"/>
<evidence type="ECO:0000313" key="1">
    <source>
        <dbReference type="EMBL" id="MCB8879461.1"/>
    </source>
</evidence>
<keyword evidence="2" id="KW-1185">Reference proteome</keyword>
<evidence type="ECO:0008006" key="3">
    <source>
        <dbReference type="Google" id="ProtNLM"/>
    </source>
</evidence>
<dbReference type="RefSeq" id="WP_227306097.1">
    <property type="nucleotide sequence ID" value="NZ_JAESVA010000002.1"/>
</dbReference>
<organism evidence="1 2">
    <name type="scientific">Acidisoma cellulosilyticum</name>
    <dbReference type="NCBI Taxonomy" id="2802395"/>
    <lineage>
        <taxon>Bacteria</taxon>
        <taxon>Pseudomonadati</taxon>
        <taxon>Pseudomonadota</taxon>
        <taxon>Alphaproteobacteria</taxon>
        <taxon>Acetobacterales</taxon>
        <taxon>Acidocellaceae</taxon>
        <taxon>Acidisoma</taxon>
    </lineage>
</organism>
<name>A0A963YYX5_9PROT</name>
<sequence length="219" mass="23944">MSRSRSPNYPQLNLKEAVSRVASVYKRDYQTEIPRAVAAERLGYSGLNGKSLAVLGALSKFGLMDGRGDALRVSDLALRIIAHPPGSPERRAALTEAAGRPDLFQDLDQRFPGGRASDAGIRAFLLTQGFIPPAAETALRAWRETRQMLDVEAGFDQPAPEPEPEEKPEEIGLRRAVFGLAEGEVVITAPVFLSPESVNDLQDYLDVFMKRARREAGLA</sequence>
<gene>
    <name evidence="1" type="ORF">ACELLULO517_04395</name>
</gene>
<comment type="caution">
    <text evidence="1">The sequence shown here is derived from an EMBL/GenBank/DDBJ whole genome shotgun (WGS) entry which is preliminary data.</text>
</comment>
<dbReference type="Proteomes" id="UP000721844">
    <property type="component" value="Unassembled WGS sequence"/>
</dbReference>
<accession>A0A963YYX5</accession>
<dbReference type="EMBL" id="JAESVA010000002">
    <property type="protein sequence ID" value="MCB8879461.1"/>
    <property type="molecule type" value="Genomic_DNA"/>
</dbReference>
<proteinExistence type="predicted"/>